<organism evidence="1 2">
    <name type="scientific">Pollutimonas nitritireducens</name>
    <dbReference type="NCBI Taxonomy" id="2045209"/>
    <lineage>
        <taxon>Bacteria</taxon>
        <taxon>Pseudomonadati</taxon>
        <taxon>Pseudomonadota</taxon>
        <taxon>Betaproteobacteria</taxon>
        <taxon>Burkholderiales</taxon>
        <taxon>Alcaligenaceae</taxon>
        <taxon>Pollutimonas</taxon>
    </lineage>
</organism>
<keyword evidence="2" id="KW-1185">Reference proteome</keyword>
<evidence type="ECO:0000313" key="1">
    <source>
        <dbReference type="EMBL" id="PLC55058.1"/>
    </source>
</evidence>
<accession>A0A2N4UJ74</accession>
<dbReference type="Proteomes" id="UP000234328">
    <property type="component" value="Unassembled WGS sequence"/>
</dbReference>
<dbReference type="AlphaFoldDB" id="A0A2N4UJ74"/>
<gene>
    <name evidence="1" type="ORF">CR155_06310</name>
</gene>
<reference evidence="1 2" key="1">
    <citation type="submission" date="2017-10" db="EMBL/GenBank/DDBJ databases">
        <title>Two draft genome sequences of Pusillimonas sp. strains isolated from a nitrate- and radionuclide-contaminated groundwater in Russia.</title>
        <authorList>
            <person name="Grouzdev D.S."/>
            <person name="Tourova T.P."/>
            <person name="Goeva M.A."/>
            <person name="Babich T.L."/>
            <person name="Sokolova D.S."/>
            <person name="Abdullin R."/>
            <person name="Poltaraus A.B."/>
            <person name="Toshchakov S.V."/>
            <person name="Nazina T.N."/>
        </authorList>
    </citation>
    <scope>NUCLEOTIDE SEQUENCE [LARGE SCALE GENOMIC DNA]</scope>
    <source>
        <strain evidence="1 2">JR1/69-2-13</strain>
    </source>
</reference>
<name>A0A2N4UJ74_9BURK</name>
<dbReference type="EMBL" id="PDNV01000003">
    <property type="protein sequence ID" value="PLC55058.1"/>
    <property type="molecule type" value="Genomic_DNA"/>
</dbReference>
<sequence length="71" mass="8325">MGLALYLVYKIQIPVNNRQEASRMQELSMLHHTINVSGKWLTIDRMAKNHLHLRMDPSSNIQNNPHILYTK</sequence>
<proteinExistence type="predicted"/>
<evidence type="ECO:0000313" key="2">
    <source>
        <dbReference type="Proteomes" id="UP000234328"/>
    </source>
</evidence>
<protein>
    <submittedName>
        <fullName evidence="1">Uncharacterized protein</fullName>
    </submittedName>
</protein>
<comment type="caution">
    <text evidence="1">The sequence shown here is derived from an EMBL/GenBank/DDBJ whole genome shotgun (WGS) entry which is preliminary data.</text>
</comment>